<comment type="similarity">
    <text evidence="5">In the C-terminal section; belongs to the aldehyde dehydrogenase family.</text>
</comment>
<dbReference type="InterPro" id="IPR016163">
    <property type="entry name" value="Ald_DH_C"/>
</dbReference>
<comment type="similarity">
    <text evidence="5">In the N-terminal section; belongs to the proline dehydrogenase family.</text>
</comment>
<dbReference type="GO" id="GO:0010133">
    <property type="term" value="P:L-proline catabolic process to L-glutamate"/>
    <property type="evidence" value="ECO:0007669"/>
    <property type="project" value="UniProtKB-UniRule"/>
</dbReference>
<dbReference type="GO" id="GO:0003700">
    <property type="term" value="F:DNA-binding transcription factor activity"/>
    <property type="evidence" value="ECO:0007669"/>
    <property type="project" value="InterPro"/>
</dbReference>
<keyword evidence="3 5" id="KW-0520">NAD</keyword>
<feature type="active site" evidence="6">
    <location>
        <position position="838"/>
    </location>
</feature>
<keyword evidence="5" id="KW-0238">DNA-binding</keyword>
<dbReference type="AlphaFoldDB" id="A0A0P6WAP3"/>
<dbReference type="EMBL" id="LJYW01000001">
    <property type="protein sequence ID" value="KPL54067.1"/>
    <property type="molecule type" value="Genomic_DNA"/>
</dbReference>
<comment type="cofactor">
    <cofactor evidence="5">
        <name>FAD</name>
        <dbReference type="ChEBI" id="CHEBI:57692"/>
    </cofactor>
</comment>
<evidence type="ECO:0000313" key="11">
    <source>
        <dbReference type="Proteomes" id="UP000048984"/>
    </source>
</evidence>
<dbReference type="InterPro" id="IPR005933">
    <property type="entry name" value="PutA_C"/>
</dbReference>
<dbReference type="InterPro" id="IPR029041">
    <property type="entry name" value="FAD-linked_oxidoreductase-like"/>
</dbReference>
<keyword evidence="5" id="KW-0678">Repressor</keyword>
<dbReference type="Gene3D" id="1.20.5.460">
    <property type="entry name" value="Single helix bin"/>
    <property type="match status" value="1"/>
</dbReference>
<dbReference type="Pfam" id="PF00171">
    <property type="entry name" value="Aldedh"/>
    <property type="match status" value="1"/>
</dbReference>
<dbReference type="Gene3D" id="3.40.309.10">
    <property type="entry name" value="Aldehyde Dehydrogenase, Chain A, domain 2"/>
    <property type="match status" value="1"/>
</dbReference>
<dbReference type="PROSITE" id="PS00070">
    <property type="entry name" value="ALDEHYDE_DEHYDR_CYS"/>
    <property type="match status" value="1"/>
</dbReference>
<evidence type="ECO:0000256" key="4">
    <source>
        <dbReference type="ARBA" id="ARBA00048142"/>
    </source>
</evidence>
<dbReference type="PANTHER" id="PTHR42862:SF1">
    <property type="entry name" value="DELTA-1-PYRROLINE-5-CARBOXYLATE DEHYDROGENASE 2, ISOFORM A-RELATED"/>
    <property type="match status" value="1"/>
</dbReference>
<dbReference type="RefSeq" id="WP_054360232.1">
    <property type="nucleotide sequence ID" value="NZ_LJYW01000001.1"/>
</dbReference>
<dbReference type="EC" id="1.5.5.2" evidence="5"/>
<keyword evidence="5" id="KW-0274">FAD</keyword>
<evidence type="ECO:0000259" key="7">
    <source>
        <dbReference type="Pfam" id="PF00171"/>
    </source>
</evidence>
<comment type="pathway">
    <text evidence="5">Amino-acid degradation; L-proline degradation into L-glutamate; L-glutamate from L-proline: step 1/2.</text>
</comment>
<dbReference type="Gene3D" id="3.40.605.10">
    <property type="entry name" value="Aldehyde Dehydrogenase, Chain A, domain 1"/>
    <property type="match status" value="1"/>
</dbReference>
<comment type="caution">
    <text evidence="10">The sequence shown here is derived from an EMBL/GenBank/DDBJ whole genome shotgun (WGS) entry which is preliminary data.</text>
</comment>
<gene>
    <name evidence="10" type="ORF">ABB55_19150</name>
</gene>
<feature type="active site" evidence="6">
    <location>
        <position position="804"/>
    </location>
</feature>
<dbReference type="SUPFAM" id="SSF53720">
    <property type="entry name" value="ALDH-like"/>
    <property type="match status" value="1"/>
</dbReference>
<dbReference type="InterPro" id="IPR016160">
    <property type="entry name" value="Ald_DH_CS_CYS"/>
</dbReference>
<dbReference type="PIRSF" id="PIRSF000197">
    <property type="entry name" value="Bifunct_PutA"/>
    <property type="match status" value="1"/>
</dbReference>
<evidence type="ECO:0000256" key="1">
    <source>
        <dbReference type="ARBA" id="ARBA00004786"/>
    </source>
</evidence>
<dbReference type="InterPro" id="IPR025703">
    <property type="entry name" value="Bifunct_PutA"/>
</dbReference>
<dbReference type="Gene3D" id="3.20.20.220">
    <property type="match status" value="1"/>
</dbReference>
<keyword evidence="5" id="KW-0285">Flavoprotein</keyword>
<dbReference type="InterPro" id="IPR050485">
    <property type="entry name" value="Proline_metab_enzyme"/>
</dbReference>
<evidence type="ECO:0000256" key="5">
    <source>
        <dbReference type="PIRNR" id="PIRNR000197"/>
    </source>
</evidence>
<comment type="function">
    <text evidence="5">Oxidizes proline to glutamate for use as a carbon and nitrogen source.</text>
</comment>
<evidence type="ECO:0000259" key="9">
    <source>
        <dbReference type="Pfam" id="PF14850"/>
    </source>
</evidence>
<dbReference type="SUPFAM" id="SSF81935">
    <property type="entry name" value="N-terminal domain of bifunctional PutA protein"/>
    <property type="match status" value="1"/>
</dbReference>
<dbReference type="GO" id="GO:0004657">
    <property type="term" value="F:proline dehydrogenase activity"/>
    <property type="evidence" value="ECO:0007669"/>
    <property type="project" value="UniProtKB-UniRule"/>
</dbReference>
<dbReference type="Proteomes" id="UP000048984">
    <property type="component" value="Unassembled WGS sequence"/>
</dbReference>
<dbReference type="STRING" id="665126.ABB55_19150"/>
<comment type="pathway">
    <text evidence="1 5">Amino-acid degradation; L-proline degradation into L-glutamate; L-glutamate from L-proline: step 2/2.</text>
</comment>
<dbReference type="NCBIfam" id="TIGR01238">
    <property type="entry name" value="D1pyr5carbox3"/>
    <property type="match status" value="1"/>
</dbReference>
<evidence type="ECO:0000256" key="6">
    <source>
        <dbReference type="PIRSR" id="PIRSR000197-1"/>
    </source>
</evidence>
<dbReference type="Pfam" id="PF14850">
    <property type="entry name" value="Pro_dh-DNA_bdg"/>
    <property type="match status" value="1"/>
</dbReference>
<keyword evidence="5" id="KW-0805">Transcription regulation</keyword>
<evidence type="ECO:0000259" key="8">
    <source>
        <dbReference type="Pfam" id="PF01619"/>
    </source>
</evidence>
<dbReference type="InterPro" id="IPR024089">
    <property type="entry name" value="PRODH_PutA_dom_I/II"/>
</dbReference>
<dbReference type="InterPro" id="IPR016161">
    <property type="entry name" value="Ald_DH/histidinol_DH"/>
</dbReference>
<dbReference type="InterPro" id="IPR015590">
    <property type="entry name" value="Aldehyde_DH_dom"/>
</dbReference>
<dbReference type="Pfam" id="PF01619">
    <property type="entry name" value="Pro_dh"/>
    <property type="match status" value="1"/>
</dbReference>
<dbReference type="UniPathway" id="UPA00261">
    <property type="reaction ID" value="UER00373"/>
</dbReference>
<keyword evidence="5" id="KW-0804">Transcription</keyword>
<evidence type="ECO:0000256" key="3">
    <source>
        <dbReference type="ARBA" id="ARBA00023027"/>
    </source>
</evidence>
<dbReference type="SUPFAM" id="SSF51730">
    <property type="entry name" value="FAD-linked oxidoreductase"/>
    <property type="match status" value="1"/>
</dbReference>
<feature type="domain" description="Proline dehydrogenase" evidence="8">
    <location>
        <begin position="183"/>
        <end position="485"/>
    </location>
</feature>
<evidence type="ECO:0000313" key="10">
    <source>
        <dbReference type="EMBL" id="KPL54067.1"/>
    </source>
</evidence>
<organism evidence="10 11">
    <name type="scientific">Prosthecodimorpha hirschii</name>
    <dbReference type="NCBI Taxonomy" id="665126"/>
    <lineage>
        <taxon>Bacteria</taxon>
        <taxon>Pseudomonadati</taxon>
        <taxon>Pseudomonadota</taxon>
        <taxon>Alphaproteobacteria</taxon>
        <taxon>Hyphomicrobiales</taxon>
        <taxon>Ancalomicrobiaceae</taxon>
        <taxon>Prosthecodimorpha</taxon>
    </lineage>
</organism>
<dbReference type="PANTHER" id="PTHR42862">
    <property type="entry name" value="DELTA-1-PYRROLINE-5-CARBOXYLATE DEHYDROGENASE 1, ISOFORM A-RELATED"/>
    <property type="match status" value="1"/>
</dbReference>
<name>A0A0P6WAP3_9HYPH</name>
<proteinExistence type="inferred from homology"/>
<accession>A0A0P6WAP3</accession>
<dbReference type="InterPro" id="IPR016162">
    <property type="entry name" value="Ald_DH_N"/>
</dbReference>
<feature type="domain" description="Proline dehydrogenase PutA" evidence="9">
    <location>
        <begin position="64"/>
        <end position="173"/>
    </location>
</feature>
<comment type="catalytic activity">
    <reaction evidence="5">
        <text>L-proline + a quinone = (S)-1-pyrroline-5-carboxylate + a quinol + H(+)</text>
        <dbReference type="Rhea" id="RHEA:23784"/>
        <dbReference type="ChEBI" id="CHEBI:15378"/>
        <dbReference type="ChEBI" id="CHEBI:17388"/>
        <dbReference type="ChEBI" id="CHEBI:24646"/>
        <dbReference type="ChEBI" id="CHEBI:60039"/>
        <dbReference type="ChEBI" id="CHEBI:132124"/>
        <dbReference type="EC" id="1.5.5.2"/>
    </reaction>
</comment>
<dbReference type="EC" id="1.2.1.88" evidence="5"/>
<dbReference type="GO" id="GO:0009898">
    <property type="term" value="C:cytoplasmic side of plasma membrane"/>
    <property type="evidence" value="ECO:0007669"/>
    <property type="project" value="TreeGrafter"/>
</dbReference>
<keyword evidence="5" id="KW-0642">Proline metabolism</keyword>
<keyword evidence="11" id="KW-1185">Reference proteome</keyword>
<comment type="catalytic activity">
    <reaction evidence="4 5">
        <text>L-glutamate 5-semialdehyde + NAD(+) + H2O = L-glutamate + NADH + 2 H(+)</text>
        <dbReference type="Rhea" id="RHEA:30235"/>
        <dbReference type="ChEBI" id="CHEBI:15377"/>
        <dbReference type="ChEBI" id="CHEBI:15378"/>
        <dbReference type="ChEBI" id="CHEBI:29985"/>
        <dbReference type="ChEBI" id="CHEBI:57540"/>
        <dbReference type="ChEBI" id="CHEBI:57945"/>
        <dbReference type="ChEBI" id="CHEBI:58066"/>
        <dbReference type="EC" id="1.2.1.88"/>
    </reaction>
</comment>
<dbReference type="GO" id="GO:0003842">
    <property type="term" value="F:L-glutamate gamma-semialdehyde dehydrogenase activity"/>
    <property type="evidence" value="ECO:0007669"/>
    <property type="project" value="UniProtKB-UniRule"/>
</dbReference>
<evidence type="ECO:0000256" key="2">
    <source>
        <dbReference type="ARBA" id="ARBA00023002"/>
    </source>
</evidence>
<dbReference type="GO" id="GO:0003677">
    <property type="term" value="F:DNA binding"/>
    <property type="evidence" value="ECO:0007669"/>
    <property type="project" value="UniProtKB-KW"/>
</dbReference>
<dbReference type="NCBIfam" id="NF008869">
    <property type="entry name" value="PRK11904.1"/>
    <property type="match status" value="1"/>
</dbReference>
<reference evidence="10 11" key="1">
    <citation type="submission" date="2015-09" db="EMBL/GenBank/DDBJ databases">
        <authorList>
            <person name="Jackson K.R."/>
            <person name="Lunt B.L."/>
            <person name="Fisher J.N.B."/>
            <person name="Gardner A.V."/>
            <person name="Bailey M.E."/>
            <person name="Deus L.M."/>
            <person name="Earl A.S."/>
            <person name="Gibby P.D."/>
            <person name="Hartmann K.A."/>
            <person name="Liu J.E."/>
            <person name="Manci A.M."/>
            <person name="Nielsen D.A."/>
            <person name="Solomon M.B."/>
            <person name="Breakwell D.P."/>
            <person name="Burnett S.H."/>
            <person name="Grose J.H."/>
        </authorList>
    </citation>
    <scope>NUCLEOTIDE SEQUENCE [LARGE SCALE GENOMIC DNA]</scope>
    <source>
        <strain evidence="10 11">16</strain>
    </source>
</reference>
<dbReference type="InterPro" id="IPR024082">
    <property type="entry name" value="PRODH_PutA_dom_II"/>
</dbReference>
<dbReference type="InterPro" id="IPR002872">
    <property type="entry name" value="Proline_DH_dom"/>
</dbReference>
<dbReference type="FunFam" id="3.40.309.10:FF:000005">
    <property type="entry name" value="1-pyrroline-5-carboxylate dehydrogenase 1"/>
    <property type="match status" value="1"/>
</dbReference>
<protein>
    <recommendedName>
        <fullName evidence="5">Bifunctional protein PutA</fullName>
    </recommendedName>
    <domain>
        <recommendedName>
            <fullName evidence="5">Proline dehydrogenase</fullName>
            <ecNumber evidence="5">1.5.5.2</ecNumber>
        </recommendedName>
        <alternativeName>
            <fullName evidence="5">Proline oxidase</fullName>
        </alternativeName>
    </domain>
    <domain>
        <recommendedName>
            <fullName evidence="5">Delta-1-pyrroline-5-carboxylate dehydrogenase</fullName>
            <shortName evidence="5">P5C dehydrogenase</shortName>
            <ecNumber evidence="5">1.2.1.88</ecNumber>
        </recommendedName>
        <alternativeName>
            <fullName evidence="5">L-glutamate gamma-semialdehyde dehydrogenase</fullName>
        </alternativeName>
    </domain>
</protein>
<feature type="domain" description="Aldehyde dehydrogenase" evidence="7">
    <location>
        <begin position="572"/>
        <end position="1026"/>
    </location>
</feature>
<sequence>MAAAADLSAARPAPFRAAFAPDDRGLVARLIEETRLVESAEARIDAEATRLIEAIRTDRNAFGVEEFLREYSLSTKEGLALMVLAEALLRVPDPETTDRLIEDKLRQANFEGHERKSDGWLVSASTWAMGLTARILQPGDTPEGILGGLVKRLGQPAVRTAARQAMRVMGHQFVLGETIDDALGRARTLEAKGYRHSYDMLGEGARTAADADRYLASYAGAIEKIGKAAGSSALPARPGISVKLSALHPRYEAVNQERVMRELVPRMIDLARSAKAYDLNLTVDAEEADRLELSLDVIAAVLADPTLAGWHGFGLAIQAYQKRAPEVVEWIGGLAEAYGRRLMVRLVKGAYWDTEVKRAQERGLAGYPVFTRKAATDLSYLACARRLLARRDRIYPQFATHNALTVAQIMELGGHDARAGGRAAAASLGFEFQRLHGMGESLYRAVTEQEGVPCRIYAPVGGHRDLLAYLVRRLLENGANSSFVAKVGDDAVPIRTLLTRPSEWLEGGARAVHPRIPLPRDLYGTTRRNSRGVEFGVAADRDLMLKEVWSFRADEIAAAPIVDGRHVAGDARPVVSPVDGKTRVGSVVEADAATAIRAMEAARRGFPAWSATPVETRAAALERAADLIEGNRDRYLALLAREAGKTLADGLAEVREAADFCRFYAAEARRVFRDGGTVLAGPTGEENRFRHRGRGVIVTISPWNFPLAIFLGQTAAALVAGNAVVAKPAEQTPLVAHETVRLLHAAGIPEEALHLVPGDGRVGAALVAHPAVAGIAFTGSTEVARIINRTLADKPGPIVPLIAETGGINAMIVDATALPEQVTDDVVMSAFRSAGQRCSALRLLYLQEDVAPRMLEMIEGAAREMRLGDPSDPAVDIGPVIDSEAKDRLDAHVAREKAAGRVAFEGTLPAGAYAAGTWVAPTIVRLARAEDLTQEVFGPVLHVVTWKAGDLDRVLDGIGATGYGLTLGVHSRIDATIARVCERLPTGNIYVNRNMIGAVVGVQPFGGSGLSGTGPKAGGPDYLLRFALEQAISTNTAAAGGNASLIAMGEE</sequence>
<reference evidence="10 11" key="2">
    <citation type="submission" date="2015-10" db="EMBL/GenBank/DDBJ databases">
        <title>Draft Genome Sequence of Prosthecomicrobium hirschii ATCC 27832.</title>
        <authorList>
            <person name="Daniel J."/>
            <person name="Givan S.A."/>
            <person name="Brun Y.V."/>
            <person name="Brown P.J."/>
        </authorList>
    </citation>
    <scope>NUCLEOTIDE SEQUENCE [LARGE SCALE GENOMIC DNA]</scope>
    <source>
        <strain evidence="10 11">16</strain>
    </source>
</reference>
<keyword evidence="2 5" id="KW-0560">Oxidoreductase</keyword>
<dbReference type="CDD" id="cd07125">
    <property type="entry name" value="ALDH_PutA-P5CDH"/>
    <property type="match status" value="1"/>
</dbReference>